<comment type="similarity">
    <text evidence="6">Belongs to the cytochrome b5 family.</text>
</comment>
<proteinExistence type="inferred from homology"/>
<dbReference type="InterPro" id="IPR001199">
    <property type="entry name" value="Cyt_B5-like_heme/steroid-bd"/>
</dbReference>
<dbReference type="InterPro" id="IPR036400">
    <property type="entry name" value="Cyt_B5-like_heme/steroid_sf"/>
</dbReference>
<sequence length="493" mass="54335">MAGGAALLYATEHEDPSAGPSRLRGDQRSISAFELGQHNRHDNLWVAIDGEVWDVTDFVQRHPGGSQILIDHAGKDVTKLFKGIHPAGTLEQNLREEQRMGRLDEDAIAKFRTMNGDEEDRIRKARDSLLGIDSIIVLDDFEKYARPVCPASAWDYYSTGVEGENSMKENSAIYDRVFFRPRVMRDVSDVDTSTKVLGVSSSIPLYVSPTARNGLVQPMGEVAVTKGAAAGGILQVLSHVASKSLEEVMKARSKGQQVAWQMYMKPDREVAAAEVRKAYELGAQSIWLTVDTVVLGKRTRERYTQVEKQPAPHGTKLTRVPCSREAQALTRHSRHDTNLTWEDIQMIKKNAPGLPVVLKGVGAWEDVVLAQQAGADAVVLSNHGGRQLDYANPPLKTLYDLNENAPQCLRRPDFQVFVDGGIRRGTDVLKALCLGANAVGLGRPFIYAAAGWGPDGVEKAIMILREELEISMRLLGVTNIDQLGPEYLNCSRI</sequence>
<evidence type="ECO:0000256" key="1">
    <source>
        <dbReference type="ARBA" id="ARBA00001917"/>
    </source>
</evidence>
<dbReference type="InParanoid" id="A0A1Y1UFM8"/>
<dbReference type="Gene3D" id="3.20.20.70">
    <property type="entry name" value="Aldolase class I"/>
    <property type="match status" value="1"/>
</dbReference>
<comment type="caution">
    <text evidence="9">The sequence shown here is derived from an EMBL/GenBank/DDBJ whole genome shotgun (WGS) entry which is preliminary data.</text>
</comment>
<dbReference type="STRING" id="4999.A0A1Y1UFM8"/>
<evidence type="ECO:0000256" key="5">
    <source>
        <dbReference type="ARBA" id="ARBA00023004"/>
    </source>
</evidence>
<dbReference type="SUPFAM" id="SSF55856">
    <property type="entry name" value="Cytochrome b5-like heme/steroid binding domain"/>
    <property type="match status" value="1"/>
</dbReference>
<dbReference type="PROSITE" id="PS50255">
    <property type="entry name" value="CYTOCHROME_B5_2"/>
    <property type="match status" value="1"/>
</dbReference>
<dbReference type="Pfam" id="PF00173">
    <property type="entry name" value="Cyt-b5"/>
    <property type="match status" value="1"/>
</dbReference>
<dbReference type="GO" id="GO:0004460">
    <property type="term" value="F:L-lactate dehydrogenase (cytochrome) activity"/>
    <property type="evidence" value="ECO:0007669"/>
    <property type="project" value="TreeGrafter"/>
</dbReference>
<dbReference type="Proteomes" id="UP000193218">
    <property type="component" value="Unassembled WGS sequence"/>
</dbReference>
<dbReference type="InterPro" id="IPR008259">
    <property type="entry name" value="FMN_hydac_DH_AS"/>
</dbReference>
<dbReference type="Gene3D" id="3.10.120.10">
    <property type="entry name" value="Cytochrome b5-like heme/steroid binding domain"/>
    <property type="match status" value="1"/>
</dbReference>
<evidence type="ECO:0000256" key="6">
    <source>
        <dbReference type="RuleBase" id="RU362121"/>
    </source>
</evidence>
<dbReference type="GO" id="GO:0006089">
    <property type="term" value="P:lactate metabolic process"/>
    <property type="evidence" value="ECO:0007669"/>
    <property type="project" value="TreeGrafter"/>
</dbReference>
<dbReference type="PANTHER" id="PTHR10578:SF101">
    <property type="entry name" value="L-LACTATE DEHYDROGENASE (CYTOCHROME B2)"/>
    <property type="match status" value="1"/>
</dbReference>
<dbReference type="InterPro" id="IPR000262">
    <property type="entry name" value="FMN-dep_DH"/>
</dbReference>
<accession>A0A1Y1UFM8</accession>
<feature type="domain" description="FMN hydroxy acid dehydrogenase" evidence="8">
    <location>
        <begin position="130"/>
        <end position="493"/>
    </location>
</feature>
<dbReference type="PROSITE" id="PS00557">
    <property type="entry name" value="FMN_HYDROXY_ACID_DH_1"/>
    <property type="match status" value="1"/>
</dbReference>
<feature type="domain" description="Cytochrome b5 heme-binding" evidence="7">
    <location>
        <begin position="27"/>
        <end position="104"/>
    </location>
</feature>
<dbReference type="PRINTS" id="PR00363">
    <property type="entry name" value="CYTOCHROMEB5"/>
</dbReference>
<keyword evidence="3 6" id="KW-0479">Metal-binding</keyword>
<dbReference type="InterPro" id="IPR037396">
    <property type="entry name" value="FMN_HAD"/>
</dbReference>
<dbReference type="SMART" id="SM01117">
    <property type="entry name" value="Cyt-b5"/>
    <property type="match status" value="1"/>
</dbReference>
<keyword evidence="10" id="KW-1185">Reference proteome</keyword>
<dbReference type="EMBL" id="NBSH01000007">
    <property type="protein sequence ID" value="ORX36799.1"/>
    <property type="molecule type" value="Genomic_DNA"/>
</dbReference>
<dbReference type="RefSeq" id="XP_021870868.1">
    <property type="nucleotide sequence ID" value="XM_022017482.1"/>
</dbReference>
<keyword evidence="2 6" id="KW-0349">Heme</keyword>
<evidence type="ECO:0000313" key="9">
    <source>
        <dbReference type="EMBL" id="ORX36799.1"/>
    </source>
</evidence>
<dbReference type="SUPFAM" id="SSF51395">
    <property type="entry name" value="FMN-linked oxidoreductases"/>
    <property type="match status" value="1"/>
</dbReference>
<dbReference type="PROSITE" id="PS51349">
    <property type="entry name" value="FMN_HYDROXY_ACID_DH_2"/>
    <property type="match status" value="1"/>
</dbReference>
<dbReference type="PANTHER" id="PTHR10578">
    <property type="entry name" value="S -2-HYDROXY-ACID OXIDASE-RELATED"/>
    <property type="match status" value="1"/>
</dbReference>
<reference evidence="9 10" key="1">
    <citation type="submission" date="2017-03" db="EMBL/GenBank/DDBJ databases">
        <title>Widespread Adenine N6-methylation of Active Genes in Fungi.</title>
        <authorList>
            <consortium name="DOE Joint Genome Institute"/>
            <person name="Mondo S.J."/>
            <person name="Dannebaum R.O."/>
            <person name="Kuo R.C."/>
            <person name="Louie K.B."/>
            <person name="Bewick A.J."/>
            <person name="Labutti K."/>
            <person name="Haridas S."/>
            <person name="Kuo A."/>
            <person name="Salamov A."/>
            <person name="Ahrendt S.R."/>
            <person name="Lau R."/>
            <person name="Bowen B.P."/>
            <person name="Lipzen A."/>
            <person name="Sullivan W."/>
            <person name="Andreopoulos W.B."/>
            <person name="Clum A."/>
            <person name="Lindquist E."/>
            <person name="Daum C."/>
            <person name="Northen T.R."/>
            <person name="Ramamoorthy G."/>
            <person name="Schmitz R.J."/>
            <person name="Gryganskyi A."/>
            <person name="Culley D."/>
            <person name="Magnuson J."/>
            <person name="James T.Y."/>
            <person name="O'Malley M.A."/>
            <person name="Stajich J.E."/>
            <person name="Spatafora J.W."/>
            <person name="Visel A."/>
            <person name="Grigoriev I.V."/>
        </authorList>
    </citation>
    <scope>NUCLEOTIDE SEQUENCE [LARGE SCALE GENOMIC DNA]</scope>
    <source>
        <strain evidence="9 10">NRRL Y-17943</strain>
    </source>
</reference>
<evidence type="ECO:0000256" key="4">
    <source>
        <dbReference type="ARBA" id="ARBA00023002"/>
    </source>
</evidence>
<dbReference type="PROSITE" id="PS00191">
    <property type="entry name" value="CYTOCHROME_B5_1"/>
    <property type="match status" value="1"/>
</dbReference>
<evidence type="ECO:0000259" key="7">
    <source>
        <dbReference type="PROSITE" id="PS50255"/>
    </source>
</evidence>
<dbReference type="InterPro" id="IPR018506">
    <property type="entry name" value="Cyt_B5_heme-BS"/>
</dbReference>
<evidence type="ECO:0000259" key="8">
    <source>
        <dbReference type="PROSITE" id="PS51349"/>
    </source>
</evidence>
<evidence type="ECO:0000313" key="10">
    <source>
        <dbReference type="Proteomes" id="UP000193218"/>
    </source>
</evidence>
<dbReference type="GeneID" id="33559291"/>
<keyword evidence="4" id="KW-0560">Oxidoreductase</keyword>
<name>A0A1Y1UFM8_9TREE</name>
<evidence type="ECO:0000256" key="2">
    <source>
        <dbReference type="ARBA" id="ARBA00022617"/>
    </source>
</evidence>
<dbReference type="GO" id="GO:0046872">
    <property type="term" value="F:metal ion binding"/>
    <property type="evidence" value="ECO:0007669"/>
    <property type="project" value="UniProtKB-UniRule"/>
</dbReference>
<dbReference type="AlphaFoldDB" id="A0A1Y1UFM8"/>
<dbReference type="FunCoup" id="A0A1Y1UFM8">
    <property type="interactions" value="85"/>
</dbReference>
<dbReference type="OrthoDB" id="1925334at2759"/>
<keyword evidence="5 6" id="KW-0408">Iron</keyword>
<dbReference type="InterPro" id="IPR013785">
    <property type="entry name" value="Aldolase_TIM"/>
</dbReference>
<dbReference type="Pfam" id="PF01070">
    <property type="entry name" value="FMN_dh"/>
    <property type="match status" value="1"/>
</dbReference>
<gene>
    <name evidence="9" type="ORF">BD324DRAFT_642362</name>
</gene>
<organism evidence="9 10">
    <name type="scientific">Kockovaella imperatae</name>
    <dbReference type="NCBI Taxonomy" id="4999"/>
    <lineage>
        <taxon>Eukaryota</taxon>
        <taxon>Fungi</taxon>
        <taxon>Dikarya</taxon>
        <taxon>Basidiomycota</taxon>
        <taxon>Agaricomycotina</taxon>
        <taxon>Tremellomycetes</taxon>
        <taxon>Tremellales</taxon>
        <taxon>Cuniculitremaceae</taxon>
        <taxon>Kockovaella</taxon>
    </lineage>
</organism>
<comment type="cofactor">
    <cofactor evidence="1">
        <name>FMN</name>
        <dbReference type="ChEBI" id="CHEBI:58210"/>
    </cofactor>
</comment>
<protein>
    <submittedName>
        <fullName evidence="9">L-mandelate dehydrogenase</fullName>
    </submittedName>
</protein>
<dbReference type="GO" id="GO:0020037">
    <property type="term" value="F:heme binding"/>
    <property type="evidence" value="ECO:0007669"/>
    <property type="project" value="UniProtKB-UniRule"/>
</dbReference>
<evidence type="ECO:0000256" key="3">
    <source>
        <dbReference type="ARBA" id="ARBA00022723"/>
    </source>
</evidence>